<gene>
    <name evidence="2" type="ORF">ACFYKT_08995</name>
</gene>
<feature type="transmembrane region" description="Helical" evidence="1">
    <location>
        <begin position="43"/>
        <end position="66"/>
    </location>
</feature>
<dbReference type="EMBL" id="JBIACJ010000004">
    <property type="protein sequence ID" value="MFE8696471.1"/>
    <property type="molecule type" value="Genomic_DNA"/>
</dbReference>
<name>A0ABW6JX94_9BACI</name>
<feature type="transmembrane region" description="Helical" evidence="1">
    <location>
        <begin position="142"/>
        <end position="163"/>
    </location>
</feature>
<dbReference type="Proteomes" id="UP001601058">
    <property type="component" value="Unassembled WGS sequence"/>
</dbReference>
<feature type="transmembrane region" description="Helical" evidence="1">
    <location>
        <begin position="73"/>
        <end position="91"/>
    </location>
</feature>
<keyword evidence="1" id="KW-0472">Membrane</keyword>
<reference evidence="2 3" key="1">
    <citation type="submission" date="2024-08" db="EMBL/GenBank/DDBJ databases">
        <title>Two novel Cytobacillus novel species.</title>
        <authorList>
            <person name="Liu G."/>
        </authorList>
    </citation>
    <scope>NUCLEOTIDE SEQUENCE [LARGE SCALE GENOMIC DNA]</scope>
    <source>
        <strain evidence="2 3">FJAT-53684</strain>
    </source>
</reference>
<comment type="caution">
    <text evidence="2">The sequence shown here is derived from an EMBL/GenBank/DDBJ whole genome shotgun (WGS) entry which is preliminary data.</text>
</comment>
<evidence type="ECO:0008006" key="4">
    <source>
        <dbReference type="Google" id="ProtNLM"/>
    </source>
</evidence>
<evidence type="ECO:0000256" key="1">
    <source>
        <dbReference type="SAM" id="Phobius"/>
    </source>
</evidence>
<protein>
    <recommendedName>
        <fullName evidence="4">DUF2157 domain-containing protein</fullName>
    </recommendedName>
</protein>
<keyword evidence="3" id="KW-1185">Reference proteome</keyword>
<feature type="transmembrane region" description="Helical" evidence="1">
    <location>
        <begin position="7"/>
        <end position="31"/>
    </location>
</feature>
<dbReference type="RefSeq" id="WP_389218518.1">
    <property type="nucleotide sequence ID" value="NZ_JBIACJ010000004.1"/>
</dbReference>
<feature type="transmembrane region" description="Helical" evidence="1">
    <location>
        <begin position="175"/>
        <end position="195"/>
    </location>
</feature>
<keyword evidence="1" id="KW-1133">Transmembrane helix</keyword>
<evidence type="ECO:0000313" key="2">
    <source>
        <dbReference type="EMBL" id="MFE8696471.1"/>
    </source>
</evidence>
<organism evidence="2 3">
    <name type="scientific">Cytobacillus mangrovibacter</name>
    <dbReference type="NCBI Taxonomy" id="3299024"/>
    <lineage>
        <taxon>Bacteria</taxon>
        <taxon>Bacillati</taxon>
        <taxon>Bacillota</taxon>
        <taxon>Bacilli</taxon>
        <taxon>Bacillales</taxon>
        <taxon>Bacillaceae</taxon>
        <taxon>Cytobacillus</taxon>
    </lineage>
</organism>
<sequence>MRFIHAFTAAILTGIIGFLATMTCVGMYFEILTNATYEFPDGLFILFTALLVFPILTIILAVFFFIKYNRINTTGIIFAGITGLWLIRAIKEIVPWMSYSNGIGDIFNTSYLSYLNILLVLFWILGYLFVHPTSRWIHINGFLLGAFSSLVLSYVVVIILRGLNNSLTSFFHFDFQETLFVLLCIFAGAIIGNWIGKRKTE</sequence>
<proteinExistence type="predicted"/>
<evidence type="ECO:0000313" key="3">
    <source>
        <dbReference type="Proteomes" id="UP001601058"/>
    </source>
</evidence>
<accession>A0ABW6JX94</accession>
<keyword evidence="1" id="KW-0812">Transmembrane</keyword>
<feature type="transmembrane region" description="Helical" evidence="1">
    <location>
        <begin position="111"/>
        <end position="130"/>
    </location>
</feature>